<accession>A0A6M0R9J9</accession>
<evidence type="ECO:0000313" key="2">
    <source>
        <dbReference type="EMBL" id="NEZ46269.1"/>
    </source>
</evidence>
<comment type="caution">
    <text evidence="2">The sequence shown here is derived from an EMBL/GenBank/DDBJ whole genome shotgun (WGS) entry which is preliminary data.</text>
</comment>
<dbReference type="Proteomes" id="UP000473885">
    <property type="component" value="Unassembled WGS sequence"/>
</dbReference>
<keyword evidence="3" id="KW-1185">Reference proteome</keyword>
<dbReference type="Gene3D" id="2.160.20.120">
    <property type="match status" value="1"/>
</dbReference>
<evidence type="ECO:0000313" key="3">
    <source>
        <dbReference type="Proteomes" id="UP000473885"/>
    </source>
</evidence>
<feature type="domain" description="DUF4097" evidence="1">
    <location>
        <begin position="55"/>
        <end position="300"/>
    </location>
</feature>
<sequence length="302" mass="34216">MKKSTKIMTTLSIVVLVSLTLFLALKFNKKKPVSSNIPKKYYSIKDKENYNIKNIKEINIENTIADINLIVEPREDIQLNYYGKLIANSNLTLNSIVKGNEIYINFKGNNKDSLNIFFSNLKLDIYLPEKFKQDIYIKNVSGQINMKNGLNLKKLTIDSSSGHIKLNDSTIDNLILTLSSADLKSRNLSTKTTNVNTSTGDMDISNFNGDFKGDSLSGNFNVSYENFKNNIDIKTESGKVRLKLKENSEFYLNAESKKGDISCSYPINIEDKFNHNRIRGLVKKDKNKINITTKNGNIEIAK</sequence>
<gene>
    <name evidence="2" type="ORF">FDF74_03460</name>
</gene>
<protein>
    <submittedName>
        <fullName evidence="2">DUF4097 domain-containing protein</fullName>
    </submittedName>
</protein>
<dbReference type="Pfam" id="PF13349">
    <property type="entry name" value="DUF4097"/>
    <property type="match status" value="1"/>
</dbReference>
<name>A0A6M0R9J9_9CLOT</name>
<proteinExistence type="predicted"/>
<reference evidence="2 3" key="1">
    <citation type="submission" date="2019-04" db="EMBL/GenBank/DDBJ databases">
        <title>Genome sequencing of Clostridium botulinum Groups I-IV and Clostridium butyricum.</title>
        <authorList>
            <person name="Brunt J."/>
            <person name="Van Vliet A.H.M."/>
            <person name="Stringer S.C."/>
            <person name="Carter A.T."/>
            <person name="Peck M.W."/>
        </authorList>
    </citation>
    <scope>NUCLEOTIDE SEQUENCE [LARGE SCALE GENOMIC DNA]</scope>
    <source>
        <strain evidence="2 3">IFR 18/094</strain>
    </source>
</reference>
<dbReference type="AlphaFoldDB" id="A0A6M0R9J9"/>
<dbReference type="EMBL" id="SXDP01000002">
    <property type="protein sequence ID" value="NEZ46269.1"/>
    <property type="molecule type" value="Genomic_DNA"/>
</dbReference>
<evidence type="ECO:0000259" key="1">
    <source>
        <dbReference type="Pfam" id="PF13349"/>
    </source>
</evidence>
<dbReference type="RefSeq" id="WP_163248560.1">
    <property type="nucleotide sequence ID" value="NZ_SXDP01000002.1"/>
</dbReference>
<organism evidence="2 3">
    <name type="scientific">Clostridium niameyense</name>
    <dbReference type="NCBI Taxonomy" id="1622073"/>
    <lineage>
        <taxon>Bacteria</taxon>
        <taxon>Bacillati</taxon>
        <taxon>Bacillota</taxon>
        <taxon>Clostridia</taxon>
        <taxon>Eubacteriales</taxon>
        <taxon>Clostridiaceae</taxon>
        <taxon>Clostridium</taxon>
    </lineage>
</organism>
<dbReference type="InterPro" id="IPR025164">
    <property type="entry name" value="Toastrack_DUF4097"/>
</dbReference>